<dbReference type="InterPro" id="IPR029044">
    <property type="entry name" value="Nucleotide-diphossugar_trans"/>
</dbReference>
<protein>
    <recommendedName>
        <fullName evidence="6">Glycosyltransferase 2-like domain-containing protein</fullName>
    </recommendedName>
</protein>
<feature type="domain" description="Glycosyltransferase 2-like" evidence="6">
    <location>
        <begin position="40"/>
        <end position="159"/>
    </location>
</feature>
<comment type="caution">
    <text evidence="7">The sequence shown here is derived from an EMBL/GenBank/DDBJ whole genome shotgun (WGS) entry which is preliminary data.</text>
</comment>
<dbReference type="PANTHER" id="PTHR43646">
    <property type="entry name" value="GLYCOSYLTRANSFERASE"/>
    <property type="match status" value="1"/>
</dbReference>
<evidence type="ECO:0000313" key="7">
    <source>
        <dbReference type="EMBL" id="GAI17307.1"/>
    </source>
</evidence>
<dbReference type="GO" id="GO:0005886">
    <property type="term" value="C:plasma membrane"/>
    <property type="evidence" value="ECO:0007669"/>
    <property type="project" value="UniProtKB-SubCell"/>
</dbReference>
<accession>X1LDD0</accession>
<dbReference type="Pfam" id="PF00535">
    <property type="entry name" value="Glycos_transf_2"/>
    <property type="match status" value="1"/>
</dbReference>
<evidence type="ECO:0000256" key="5">
    <source>
        <dbReference type="ARBA" id="ARBA00023136"/>
    </source>
</evidence>
<keyword evidence="2" id="KW-1003">Cell membrane</keyword>
<keyword evidence="5" id="KW-0472">Membrane</keyword>
<dbReference type="AlphaFoldDB" id="X1LDD0"/>
<evidence type="ECO:0000256" key="1">
    <source>
        <dbReference type="ARBA" id="ARBA00004236"/>
    </source>
</evidence>
<keyword evidence="3" id="KW-0328">Glycosyltransferase</keyword>
<reference evidence="7" key="1">
    <citation type="journal article" date="2014" name="Front. Microbiol.">
        <title>High frequency of phylogenetically diverse reductive dehalogenase-homologous genes in deep subseafloor sedimentary metagenomes.</title>
        <authorList>
            <person name="Kawai M."/>
            <person name="Futagami T."/>
            <person name="Toyoda A."/>
            <person name="Takaki Y."/>
            <person name="Nishi S."/>
            <person name="Hori S."/>
            <person name="Arai W."/>
            <person name="Tsubouchi T."/>
            <person name="Morono Y."/>
            <person name="Uchiyama I."/>
            <person name="Ito T."/>
            <person name="Fujiyama A."/>
            <person name="Inagaki F."/>
            <person name="Takami H."/>
        </authorList>
    </citation>
    <scope>NUCLEOTIDE SEQUENCE</scope>
    <source>
        <strain evidence="7">Expedition CK06-06</strain>
    </source>
</reference>
<dbReference type="PANTHER" id="PTHR43646:SF2">
    <property type="entry name" value="GLYCOSYLTRANSFERASE 2-LIKE DOMAIN-CONTAINING PROTEIN"/>
    <property type="match status" value="1"/>
</dbReference>
<proteinExistence type="predicted"/>
<organism evidence="7">
    <name type="scientific">marine sediment metagenome</name>
    <dbReference type="NCBI Taxonomy" id="412755"/>
    <lineage>
        <taxon>unclassified sequences</taxon>
        <taxon>metagenomes</taxon>
        <taxon>ecological metagenomes</taxon>
    </lineage>
</organism>
<keyword evidence="4" id="KW-0808">Transferase</keyword>
<evidence type="ECO:0000256" key="2">
    <source>
        <dbReference type="ARBA" id="ARBA00022475"/>
    </source>
</evidence>
<evidence type="ECO:0000256" key="3">
    <source>
        <dbReference type="ARBA" id="ARBA00022676"/>
    </source>
</evidence>
<dbReference type="EMBL" id="BARV01008220">
    <property type="protein sequence ID" value="GAI17307.1"/>
    <property type="molecule type" value="Genomic_DNA"/>
</dbReference>
<name>X1LDD0_9ZZZZ</name>
<gene>
    <name evidence="7" type="ORF">S06H3_16595</name>
</gene>
<comment type="subcellular location">
    <subcellularLocation>
        <location evidence="1">Cell membrane</location>
    </subcellularLocation>
</comment>
<dbReference type="InterPro" id="IPR001173">
    <property type="entry name" value="Glyco_trans_2-like"/>
</dbReference>
<dbReference type="Gene3D" id="3.90.550.10">
    <property type="entry name" value="Spore Coat Polysaccharide Biosynthesis Protein SpsA, Chain A"/>
    <property type="match status" value="1"/>
</dbReference>
<dbReference type="SUPFAM" id="SSF53448">
    <property type="entry name" value="Nucleotide-diphospho-sugar transferases"/>
    <property type="match status" value="1"/>
</dbReference>
<dbReference type="GO" id="GO:0016757">
    <property type="term" value="F:glycosyltransferase activity"/>
    <property type="evidence" value="ECO:0007669"/>
    <property type="project" value="UniProtKB-KW"/>
</dbReference>
<evidence type="ECO:0000256" key="4">
    <source>
        <dbReference type="ARBA" id="ARBA00022679"/>
    </source>
</evidence>
<evidence type="ECO:0000259" key="6">
    <source>
        <dbReference type="Pfam" id="PF00535"/>
    </source>
</evidence>
<sequence length="269" mass="30458">MSNLLGYGALFGLSTAAFYKFLTRKVFDRNAVPQEPPSTSIVMCSLNEEGFVEDALKSLEDQNVRICFPDKFECILIDSHSEDRTVEIAEEYGWTVYQAERGKLNARHLGMLKAKGDIIVSVDADTFYAPNWLNLMLRWFNNNSVVAVAGPRIVNPEENMLATGLSIWMSLIDTGPLVIGGMRAPGQSVAFYRQAYFDIGGWDLSIDQLNQHSMVVEEEIKFAVKLRRLGRMPVAWDAPCFTSIRRVAFLGKGEKYRKFTKERFSGQRF</sequence>